<protein>
    <submittedName>
        <fullName evidence="1">Uncharacterized protein</fullName>
    </submittedName>
</protein>
<dbReference type="Proteomes" id="UP000027002">
    <property type="component" value="Chromosome 5"/>
</dbReference>
<gene>
    <name evidence="1" type="ORF">UV8b_06250</name>
</gene>
<dbReference type="AlphaFoldDB" id="A0A8E5HUT8"/>
<name>A0A8E5HUT8_USTVR</name>
<dbReference type="EMBL" id="CP072757">
    <property type="protein sequence ID" value="QUC22009.1"/>
    <property type="molecule type" value="Genomic_DNA"/>
</dbReference>
<keyword evidence="2" id="KW-1185">Reference proteome</keyword>
<dbReference type="GeneID" id="66067027"/>
<dbReference type="RefSeq" id="XP_042999682.1">
    <property type="nucleotide sequence ID" value="XM_043143747.1"/>
</dbReference>
<organism evidence="1 2">
    <name type="scientific">Ustilaginoidea virens</name>
    <name type="common">Rice false smut fungus</name>
    <name type="synonym">Villosiclava virens</name>
    <dbReference type="NCBI Taxonomy" id="1159556"/>
    <lineage>
        <taxon>Eukaryota</taxon>
        <taxon>Fungi</taxon>
        <taxon>Dikarya</taxon>
        <taxon>Ascomycota</taxon>
        <taxon>Pezizomycotina</taxon>
        <taxon>Sordariomycetes</taxon>
        <taxon>Hypocreomycetidae</taxon>
        <taxon>Hypocreales</taxon>
        <taxon>Clavicipitaceae</taxon>
        <taxon>Ustilaginoidea</taxon>
    </lineage>
</organism>
<sequence length="77" mass="8084">MLLTRASCRAALPVTSSADMTRQPDMASLFIRTRLPVRAVSGAHGSIASAHLLASIPVSRAARDRGGSLPMELGIKI</sequence>
<accession>A0A8E5HUT8</accession>
<evidence type="ECO:0000313" key="1">
    <source>
        <dbReference type="EMBL" id="QUC22009.1"/>
    </source>
</evidence>
<dbReference type="KEGG" id="uvi:66067027"/>
<evidence type="ECO:0000313" key="2">
    <source>
        <dbReference type="Proteomes" id="UP000027002"/>
    </source>
</evidence>
<reference evidence="1" key="1">
    <citation type="submission" date="2020-03" db="EMBL/GenBank/DDBJ databases">
        <title>A mixture of massive structural variations and highly conserved coding sequences in Ustilaginoidea virens genome.</title>
        <authorList>
            <person name="Zhang K."/>
            <person name="Zhao Z."/>
            <person name="Zhang Z."/>
            <person name="Li Y."/>
            <person name="Hsiang T."/>
            <person name="Sun W."/>
        </authorList>
    </citation>
    <scope>NUCLEOTIDE SEQUENCE</scope>
    <source>
        <strain evidence="1">UV-8b</strain>
    </source>
</reference>
<proteinExistence type="predicted"/>